<dbReference type="PIRSF" id="PIRSF009467">
    <property type="entry name" value="Ureas_acces_UreF"/>
    <property type="match status" value="1"/>
</dbReference>
<evidence type="ECO:0000313" key="4">
    <source>
        <dbReference type="EMBL" id="CAA9448313.1"/>
    </source>
</evidence>
<comment type="subcellular location">
    <subcellularLocation>
        <location evidence="3">Cytoplasm</location>
    </subcellularLocation>
</comment>
<evidence type="ECO:0000256" key="1">
    <source>
        <dbReference type="ARBA" id="ARBA00022988"/>
    </source>
</evidence>
<accession>A0A6J4QSP7</accession>
<evidence type="ECO:0000256" key="3">
    <source>
        <dbReference type="HAMAP-Rule" id="MF_01385"/>
    </source>
</evidence>
<gene>
    <name evidence="3" type="primary">ureF</name>
    <name evidence="4" type="ORF">AVDCRST_MAG02-628</name>
</gene>
<dbReference type="GO" id="GO:0016151">
    <property type="term" value="F:nickel cation binding"/>
    <property type="evidence" value="ECO:0007669"/>
    <property type="project" value="UniProtKB-UniRule"/>
</dbReference>
<dbReference type="Gene3D" id="1.10.4190.10">
    <property type="entry name" value="Urease accessory protein UreF"/>
    <property type="match status" value="1"/>
</dbReference>
<keyword evidence="1 3" id="KW-0996">Nickel insertion</keyword>
<organism evidence="4">
    <name type="scientific">uncultured Rubrobacteraceae bacterium</name>
    <dbReference type="NCBI Taxonomy" id="349277"/>
    <lineage>
        <taxon>Bacteria</taxon>
        <taxon>Bacillati</taxon>
        <taxon>Actinomycetota</taxon>
        <taxon>Rubrobacteria</taxon>
        <taxon>Rubrobacterales</taxon>
        <taxon>Rubrobacteraceae</taxon>
        <taxon>environmental samples</taxon>
    </lineage>
</organism>
<evidence type="ECO:0000256" key="2">
    <source>
        <dbReference type="ARBA" id="ARBA00023186"/>
    </source>
</evidence>
<dbReference type="InterPro" id="IPR038277">
    <property type="entry name" value="UreF_sf"/>
</dbReference>
<proteinExistence type="inferred from homology"/>
<dbReference type="Pfam" id="PF01730">
    <property type="entry name" value="UreF"/>
    <property type="match status" value="1"/>
</dbReference>
<comment type="function">
    <text evidence="3">Required for maturation of urease via the functional incorporation of the urease nickel metallocenter.</text>
</comment>
<dbReference type="PANTHER" id="PTHR33620:SF1">
    <property type="entry name" value="UREASE ACCESSORY PROTEIN F"/>
    <property type="match status" value="1"/>
</dbReference>
<comment type="similarity">
    <text evidence="3">Belongs to the UreF family.</text>
</comment>
<reference evidence="4" key="1">
    <citation type="submission" date="2020-02" db="EMBL/GenBank/DDBJ databases">
        <authorList>
            <person name="Meier V. D."/>
        </authorList>
    </citation>
    <scope>NUCLEOTIDE SEQUENCE</scope>
    <source>
        <strain evidence="4">AVDCRST_MAG02</strain>
    </source>
</reference>
<dbReference type="InterPro" id="IPR002639">
    <property type="entry name" value="UreF"/>
</dbReference>
<dbReference type="GO" id="GO:0005737">
    <property type="term" value="C:cytoplasm"/>
    <property type="evidence" value="ECO:0007669"/>
    <property type="project" value="UniProtKB-SubCell"/>
</dbReference>
<dbReference type="AlphaFoldDB" id="A0A6J4QSP7"/>
<dbReference type="EMBL" id="CADCVH010000020">
    <property type="protein sequence ID" value="CAA9448313.1"/>
    <property type="molecule type" value="Genomic_DNA"/>
</dbReference>
<dbReference type="HAMAP" id="MF_01385">
    <property type="entry name" value="UreF"/>
    <property type="match status" value="1"/>
</dbReference>
<comment type="subunit">
    <text evidence="3">UreD, UreF and UreG form a complex that acts as a GTP-hydrolysis-dependent molecular chaperone, activating the urease apoprotein by helping to assemble the nickel containing metallocenter of UreC. The UreE protein probably delivers the nickel.</text>
</comment>
<protein>
    <recommendedName>
        <fullName evidence="3">Urease accessory protein UreF</fullName>
    </recommendedName>
</protein>
<sequence length="225" mass="23692">MESAALLRLLQISDSAFPTGSFSHSMSLEAFHEAGELRDADDLGRVVGLHLSTLATSDCVALRASYGAELEEAFRVDRLLSATKLTRELRQANASTGKRFLLSVAALGAEGATFGAFTNAVRGAASPGNLAVAYGVAAPVLGVGAEDALRAYLYSASSSLVAAGQKLVPLGGGAAQRVLYALGEEMEWAAKTSENTVVDEMHAFAPTIDARSMLHERQRTRLYIS</sequence>
<name>A0A6J4QSP7_9ACTN</name>
<keyword evidence="2 3" id="KW-0143">Chaperone</keyword>
<keyword evidence="3" id="KW-0963">Cytoplasm</keyword>
<dbReference type="PANTHER" id="PTHR33620">
    <property type="entry name" value="UREASE ACCESSORY PROTEIN F"/>
    <property type="match status" value="1"/>
</dbReference>